<dbReference type="AlphaFoldDB" id="A0A165C7E4"/>
<feature type="domain" description="SWIM-type" evidence="2">
    <location>
        <begin position="669"/>
        <end position="704"/>
    </location>
</feature>
<name>A0A165C7E4_9APHY</name>
<evidence type="ECO:0000256" key="1">
    <source>
        <dbReference type="PROSITE-ProRule" id="PRU00325"/>
    </source>
</evidence>
<dbReference type="Pfam" id="PF04434">
    <property type="entry name" value="SWIM"/>
    <property type="match status" value="1"/>
</dbReference>
<keyword evidence="1" id="KW-0479">Metal-binding</keyword>
<dbReference type="PROSITE" id="PS50966">
    <property type="entry name" value="ZF_SWIM"/>
    <property type="match status" value="1"/>
</dbReference>
<reference evidence="3 4" key="1">
    <citation type="journal article" date="2016" name="Mol. Biol. Evol.">
        <title>Comparative Genomics of Early-Diverging Mushroom-Forming Fungi Provides Insights into the Origins of Lignocellulose Decay Capabilities.</title>
        <authorList>
            <person name="Nagy L.G."/>
            <person name="Riley R."/>
            <person name="Tritt A."/>
            <person name="Adam C."/>
            <person name="Daum C."/>
            <person name="Floudas D."/>
            <person name="Sun H."/>
            <person name="Yadav J.S."/>
            <person name="Pangilinan J."/>
            <person name="Larsson K.H."/>
            <person name="Matsuura K."/>
            <person name="Barry K."/>
            <person name="Labutti K."/>
            <person name="Kuo R."/>
            <person name="Ohm R.A."/>
            <person name="Bhattacharya S.S."/>
            <person name="Shirouzu T."/>
            <person name="Yoshinaga Y."/>
            <person name="Martin F.M."/>
            <person name="Grigoriev I.V."/>
            <person name="Hibbett D.S."/>
        </authorList>
    </citation>
    <scope>NUCLEOTIDE SEQUENCE [LARGE SCALE GENOMIC DNA]</scope>
    <source>
        <strain evidence="3 4">93-53</strain>
    </source>
</reference>
<accession>A0A165C7E4</accession>
<dbReference type="InParanoid" id="A0A165C7E4"/>
<dbReference type="EMBL" id="KV427653">
    <property type="protein sequence ID" value="KZT02331.1"/>
    <property type="molecule type" value="Genomic_DNA"/>
</dbReference>
<gene>
    <name evidence="3" type="ORF">LAESUDRAFT_662002</name>
</gene>
<dbReference type="GeneID" id="63821999"/>
<evidence type="ECO:0000313" key="4">
    <source>
        <dbReference type="Proteomes" id="UP000076871"/>
    </source>
</evidence>
<proteinExistence type="predicted"/>
<keyword evidence="1" id="KW-0863">Zinc-finger</keyword>
<dbReference type="STRING" id="1314785.A0A165C7E4"/>
<sequence>MQRNIWQNLSVKQASGEKGGLTSHSIASEVYIQKLMLNEGQKKAIVDLYAGGQPPLSREFHADNQSEQRDAAALLAMHDLDWESQKTLANRWSVRWTRVSGEKKKATQMRRVLLQCDCGYDHTIHGSKKRHTAFDFTGCLAHAEITLIVASRAILHVRGFLDHNLACQEALIARIPKVPLHPSVYHITLEQLEAGATLSDIQDRNRSLVSCRSYPEMSSSAHYDVKAPFRWFLEASDTRSLYRQHNRMHGVDTTVPAHINIDEWLDLMSPRYNSVLADAVFHYSPRASRGEHFEVCIATLKMREAAWQYANKSQIILDGTFGICDKKILLFIIMAIDEERKGIPLAFLQFSAPSGNHHTAAGYNTEVLERLLKKWKNSLEKSRSGPFMVYVAITDTDLMERGALVSVFSGIWLLICKFHLCQSWWNHRNKAVKGNSPAHLDIKNQLRRVEVSLIETMTLDDAHTIIQQEINVLETMRDADEHSSIAEKGITHLRDYLLNYWTTDALWQSWSNFGRQKAATILDCDLKGVLLTTNHLESFNGVLKRKHSRRWQRGGRRLCVDVLLSMLVSQILPSVISQREMEAEAAHLCAEQIYLIPGGHALLKKNNGSQHTDEHAAYLEPDCTRDEAATALFAHRQIGSPTVDATGSILTFSCYSSLALASEDSSVMYTVTLHMNGTGQCSCRDFASCGGACKHMRAALLKLEDIQQQGTAVPKVWLPESADHAQLLLRAQQTAMSVAEIMPKQSLSIIDHAAAAVEDTIHLYLAG</sequence>
<protein>
    <recommendedName>
        <fullName evidence="2">SWIM-type domain-containing protein</fullName>
    </recommendedName>
</protein>
<evidence type="ECO:0000259" key="2">
    <source>
        <dbReference type="PROSITE" id="PS50966"/>
    </source>
</evidence>
<keyword evidence="4" id="KW-1185">Reference proteome</keyword>
<dbReference type="InterPro" id="IPR007527">
    <property type="entry name" value="Znf_SWIM"/>
</dbReference>
<organism evidence="3 4">
    <name type="scientific">Laetiporus sulphureus 93-53</name>
    <dbReference type="NCBI Taxonomy" id="1314785"/>
    <lineage>
        <taxon>Eukaryota</taxon>
        <taxon>Fungi</taxon>
        <taxon>Dikarya</taxon>
        <taxon>Basidiomycota</taxon>
        <taxon>Agaricomycotina</taxon>
        <taxon>Agaricomycetes</taxon>
        <taxon>Polyporales</taxon>
        <taxon>Laetiporus</taxon>
    </lineage>
</organism>
<dbReference type="RefSeq" id="XP_040760071.1">
    <property type="nucleotide sequence ID" value="XM_040904969.1"/>
</dbReference>
<dbReference type="Proteomes" id="UP000076871">
    <property type="component" value="Unassembled WGS sequence"/>
</dbReference>
<keyword evidence="1" id="KW-0862">Zinc</keyword>
<dbReference type="OrthoDB" id="2422225at2759"/>
<evidence type="ECO:0000313" key="3">
    <source>
        <dbReference type="EMBL" id="KZT02331.1"/>
    </source>
</evidence>
<dbReference type="GO" id="GO:0008270">
    <property type="term" value="F:zinc ion binding"/>
    <property type="evidence" value="ECO:0007669"/>
    <property type="project" value="UniProtKB-KW"/>
</dbReference>